<evidence type="ECO:0008006" key="3">
    <source>
        <dbReference type="Google" id="ProtNLM"/>
    </source>
</evidence>
<dbReference type="Proteomes" id="UP000887013">
    <property type="component" value="Unassembled WGS sequence"/>
</dbReference>
<dbReference type="AlphaFoldDB" id="A0A8X6UCP9"/>
<dbReference type="EMBL" id="BMAW01077219">
    <property type="protein sequence ID" value="GFU05246.1"/>
    <property type="molecule type" value="Genomic_DNA"/>
</dbReference>
<name>A0A8X6UCP9_NEPPI</name>
<evidence type="ECO:0000313" key="1">
    <source>
        <dbReference type="EMBL" id="GFU05246.1"/>
    </source>
</evidence>
<comment type="caution">
    <text evidence="1">The sequence shown here is derived from an EMBL/GenBank/DDBJ whole genome shotgun (WGS) entry which is preliminary data.</text>
</comment>
<protein>
    <recommendedName>
        <fullName evidence="3">RNase H type-1 domain-containing protein</fullName>
    </recommendedName>
</protein>
<reference evidence="1" key="1">
    <citation type="submission" date="2020-08" db="EMBL/GenBank/DDBJ databases">
        <title>Multicomponent nature underlies the extraordinary mechanical properties of spider dragline silk.</title>
        <authorList>
            <person name="Kono N."/>
            <person name="Nakamura H."/>
            <person name="Mori M."/>
            <person name="Yoshida Y."/>
            <person name="Ohtoshi R."/>
            <person name="Malay A.D."/>
            <person name="Moran D.A.P."/>
            <person name="Tomita M."/>
            <person name="Numata K."/>
            <person name="Arakawa K."/>
        </authorList>
    </citation>
    <scope>NUCLEOTIDE SEQUENCE</scope>
</reference>
<proteinExistence type="predicted"/>
<organism evidence="1 2">
    <name type="scientific">Nephila pilipes</name>
    <name type="common">Giant wood spider</name>
    <name type="synonym">Nephila maculata</name>
    <dbReference type="NCBI Taxonomy" id="299642"/>
    <lineage>
        <taxon>Eukaryota</taxon>
        <taxon>Metazoa</taxon>
        <taxon>Ecdysozoa</taxon>
        <taxon>Arthropoda</taxon>
        <taxon>Chelicerata</taxon>
        <taxon>Arachnida</taxon>
        <taxon>Araneae</taxon>
        <taxon>Araneomorphae</taxon>
        <taxon>Entelegynae</taxon>
        <taxon>Araneoidea</taxon>
        <taxon>Nephilidae</taxon>
        <taxon>Nephila</taxon>
    </lineage>
</organism>
<sequence length="278" mass="31533">MRERAHIITGLQNSCPNNIVLLETDLWPLSDRRNSNLVKYYNKLLSNNFGNQTSAFLKCWSNNQRAKKNSPYSLYISENLIFNSVEPHHLYYCINPSVGFSGVFFHPTLSAHVHKTSYPPEYLRQLPLKLINSNIPDNAILVYMDGSRNEISYSSSGIHKRAQDNSQQFNLRNPNGCFAFLSELIDTDSALNMILSFPNSGSIQILMDSHSAILQLSNWHTVGDNTGVAILEKLKHLSLTLQGKLCPFSRVLSNYKTMNAINNNRENLFGNVTDMKFI</sequence>
<accession>A0A8X6UCP9</accession>
<gene>
    <name evidence="1" type="primary">AVEN_223852_1</name>
    <name evidence="1" type="ORF">NPIL_426491</name>
</gene>
<dbReference type="OrthoDB" id="6432631at2759"/>
<keyword evidence="2" id="KW-1185">Reference proteome</keyword>
<evidence type="ECO:0000313" key="2">
    <source>
        <dbReference type="Proteomes" id="UP000887013"/>
    </source>
</evidence>